<dbReference type="EMBL" id="LR743504">
    <property type="protein sequence ID" value="CAA2103387.1"/>
    <property type="molecule type" value="Genomic_DNA"/>
</dbReference>
<protein>
    <submittedName>
        <fullName evidence="2">Uncharacterized protein</fullName>
    </submittedName>
</protein>
<proteinExistence type="predicted"/>
<dbReference type="AlphaFoldDB" id="A0A679J4E6"/>
<evidence type="ECO:0000313" key="2">
    <source>
        <dbReference type="EMBL" id="CAA2103387.1"/>
    </source>
</evidence>
<evidence type="ECO:0000256" key="1">
    <source>
        <dbReference type="SAM" id="MobiDB-lite"/>
    </source>
</evidence>
<sequence length="67" mass="7064">MKAFIIALVVAVALGTLAAMLLNQQQRFAYQAFSTSGARVSDPAGHSNLVGPHWNGVTPDPEKPSKS</sequence>
<name>A0A679J4E6_9HYPH</name>
<organism evidence="2">
    <name type="scientific">Methylobacterium bullatum</name>
    <dbReference type="NCBI Taxonomy" id="570505"/>
    <lineage>
        <taxon>Bacteria</taxon>
        <taxon>Pseudomonadati</taxon>
        <taxon>Pseudomonadota</taxon>
        <taxon>Alphaproteobacteria</taxon>
        <taxon>Hyphomicrobiales</taxon>
        <taxon>Methylobacteriaceae</taxon>
        <taxon>Methylobacterium</taxon>
    </lineage>
</organism>
<reference evidence="2" key="1">
    <citation type="submission" date="2019-12" db="EMBL/GenBank/DDBJ databases">
        <authorList>
            <person name="Cremers G."/>
        </authorList>
    </citation>
    <scope>NUCLEOTIDE SEQUENCE</scope>
    <source>
        <strain evidence="2">Mbul1</strain>
    </source>
</reference>
<gene>
    <name evidence="2" type="ORF">MBUL_02169</name>
</gene>
<feature type="region of interest" description="Disordered" evidence="1">
    <location>
        <begin position="38"/>
        <end position="67"/>
    </location>
</feature>
<accession>A0A679J4E6</accession>